<evidence type="ECO:0000313" key="3">
    <source>
        <dbReference type="Proteomes" id="UP000253426"/>
    </source>
</evidence>
<evidence type="ECO:0000259" key="1">
    <source>
        <dbReference type="Pfam" id="PF08818"/>
    </source>
</evidence>
<dbReference type="Pfam" id="PF13376">
    <property type="entry name" value="OmdA"/>
    <property type="match status" value="1"/>
</dbReference>
<dbReference type="Gene3D" id="3.90.1150.200">
    <property type="match status" value="1"/>
</dbReference>
<name>A0A366HHQ4_9BACT</name>
<evidence type="ECO:0000313" key="2">
    <source>
        <dbReference type="EMBL" id="RBP42298.1"/>
    </source>
</evidence>
<gene>
    <name evidence="2" type="ORF">DES53_1061</name>
</gene>
<protein>
    <submittedName>
        <fullName evidence="2">Uncharacterized protein YdeI (YjbR/CyaY-like superfamily)</fullName>
    </submittedName>
</protein>
<accession>A0A366HHQ4</accession>
<comment type="caution">
    <text evidence="2">The sequence shown here is derived from an EMBL/GenBank/DDBJ whole genome shotgun (WGS) entry which is preliminary data.</text>
</comment>
<organism evidence="2 3">
    <name type="scientific">Roseimicrobium gellanilyticum</name>
    <dbReference type="NCBI Taxonomy" id="748857"/>
    <lineage>
        <taxon>Bacteria</taxon>
        <taxon>Pseudomonadati</taxon>
        <taxon>Verrucomicrobiota</taxon>
        <taxon>Verrucomicrobiia</taxon>
        <taxon>Verrucomicrobiales</taxon>
        <taxon>Verrucomicrobiaceae</taxon>
        <taxon>Roseimicrobium</taxon>
    </lineage>
</organism>
<keyword evidence="3" id="KW-1185">Reference proteome</keyword>
<proteinExistence type="predicted"/>
<dbReference type="AlphaFoldDB" id="A0A366HHQ4"/>
<dbReference type="Pfam" id="PF08818">
    <property type="entry name" value="DUF1801"/>
    <property type="match status" value="1"/>
</dbReference>
<sequence>MDCRPSRTQDPDEWIATCPTFSKPLCEEVREWMFRWEPDLTESINSNMLCYSLKKRVVSLGAFNDHAEICFYRGGELNDAAKLFNHGEGNMGIRGIKLKSLDELDKAALRALVHAAVALDAQPALPPPPKVKREAWPMPPLLAEGLKKNKKAAAFFASLKPTYQREYMVWVGTAKREETQQARLKETLKALAAGKKWAQRKEV</sequence>
<feature type="domain" description="YdhG-like" evidence="1">
    <location>
        <begin position="23"/>
        <end position="117"/>
    </location>
</feature>
<dbReference type="EMBL" id="QNRR01000006">
    <property type="protein sequence ID" value="RBP42298.1"/>
    <property type="molecule type" value="Genomic_DNA"/>
</dbReference>
<dbReference type="InterPro" id="IPR014922">
    <property type="entry name" value="YdhG-like"/>
</dbReference>
<dbReference type="SUPFAM" id="SSF159888">
    <property type="entry name" value="YdhG-like"/>
    <property type="match status" value="1"/>
</dbReference>
<dbReference type="RefSeq" id="WP_113959445.1">
    <property type="nucleotide sequence ID" value="NZ_QNRR01000006.1"/>
</dbReference>
<dbReference type="OrthoDB" id="214150at2"/>
<dbReference type="Proteomes" id="UP000253426">
    <property type="component" value="Unassembled WGS sequence"/>
</dbReference>
<reference evidence="2 3" key="1">
    <citation type="submission" date="2018-06" db="EMBL/GenBank/DDBJ databases">
        <title>Genomic Encyclopedia of Type Strains, Phase IV (KMG-IV): sequencing the most valuable type-strain genomes for metagenomic binning, comparative biology and taxonomic classification.</title>
        <authorList>
            <person name="Goeker M."/>
        </authorList>
    </citation>
    <scope>NUCLEOTIDE SEQUENCE [LARGE SCALE GENOMIC DNA]</scope>
    <source>
        <strain evidence="2 3">DSM 25532</strain>
    </source>
</reference>